<comment type="caution">
    <text evidence="1">The sequence shown here is derived from an EMBL/GenBank/DDBJ whole genome shotgun (WGS) entry which is preliminary data.</text>
</comment>
<protein>
    <submittedName>
        <fullName evidence="1">Uncharacterized protein</fullName>
    </submittedName>
</protein>
<dbReference type="Proteomes" id="UP001595884">
    <property type="component" value="Unassembled WGS sequence"/>
</dbReference>
<organism evidence="1 2">
    <name type="scientific">Glutamicibacter bergerei</name>
    <dbReference type="NCBI Taxonomy" id="256702"/>
    <lineage>
        <taxon>Bacteria</taxon>
        <taxon>Bacillati</taxon>
        <taxon>Actinomycetota</taxon>
        <taxon>Actinomycetes</taxon>
        <taxon>Micrococcales</taxon>
        <taxon>Micrococcaceae</taxon>
        <taxon>Glutamicibacter</taxon>
    </lineage>
</organism>
<sequence>MITNSVIWNDGGKRSGNMTFTHRWFGYAARHGVSSASGVMDS</sequence>
<reference evidence="2" key="1">
    <citation type="journal article" date="2019" name="Int. J. Syst. Evol. Microbiol.">
        <title>The Global Catalogue of Microorganisms (GCM) 10K type strain sequencing project: providing services to taxonomists for standard genome sequencing and annotation.</title>
        <authorList>
            <consortium name="The Broad Institute Genomics Platform"/>
            <consortium name="The Broad Institute Genome Sequencing Center for Infectious Disease"/>
            <person name="Wu L."/>
            <person name="Ma J."/>
        </authorList>
    </citation>
    <scope>NUCLEOTIDE SEQUENCE [LARGE SCALE GENOMIC DNA]</scope>
    <source>
        <strain evidence="2">CGMCC 1.12849</strain>
    </source>
</reference>
<keyword evidence="2" id="KW-1185">Reference proteome</keyword>
<evidence type="ECO:0000313" key="2">
    <source>
        <dbReference type="Proteomes" id="UP001595884"/>
    </source>
</evidence>
<gene>
    <name evidence="1" type="ORF">ACFO7V_07375</name>
</gene>
<accession>A0ABV9MJ68</accession>
<dbReference type="EMBL" id="JBHSHE010000030">
    <property type="protein sequence ID" value="MFC4715962.1"/>
    <property type="molecule type" value="Genomic_DNA"/>
</dbReference>
<evidence type="ECO:0000313" key="1">
    <source>
        <dbReference type="EMBL" id="MFC4715962.1"/>
    </source>
</evidence>
<name>A0ABV9MJ68_9MICC</name>
<dbReference type="GeneID" id="303306129"/>
<dbReference type="RefSeq" id="WP_256382690.1">
    <property type="nucleotide sequence ID" value="NZ_BAAAVQ010000070.1"/>
</dbReference>
<proteinExistence type="predicted"/>